<comment type="caution">
    <text evidence="1">The sequence shown here is derived from an EMBL/GenBank/DDBJ whole genome shotgun (WGS) entry which is preliminary data.</text>
</comment>
<gene>
    <name evidence="1" type="ORF">AB1Y20_023150</name>
</gene>
<dbReference type="Proteomes" id="UP001515480">
    <property type="component" value="Unassembled WGS sequence"/>
</dbReference>
<evidence type="ECO:0000313" key="1">
    <source>
        <dbReference type="EMBL" id="KAL1519639.1"/>
    </source>
</evidence>
<sequence>MRAEYSKRLLQFTSSLGYESFLVEEVCGLRMDCRNILHVPRDHLSALMASPVMTLATASWRVMSVNASSIIEYAYPCCASSSQCCPSTSGVASAKKAKYEHAGCCDEKSVTAWLRSTHRSTLDGSRNLPLSPMLYRRIMS</sequence>
<organism evidence="1 2">
    <name type="scientific">Prymnesium parvum</name>
    <name type="common">Toxic golden alga</name>
    <dbReference type="NCBI Taxonomy" id="97485"/>
    <lineage>
        <taxon>Eukaryota</taxon>
        <taxon>Haptista</taxon>
        <taxon>Haptophyta</taxon>
        <taxon>Prymnesiophyceae</taxon>
        <taxon>Prymnesiales</taxon>
        <taxon>Prymnesiaceae</taxon>
        <taxon>Prymnesium</taxon>
    </lineage>
</organism>
<protein>
    <submittedName>
        <fullName evidence="1">Uncharacterized protein</fullName>
    </submittedName>
</protein>
<dbReference type="AlphaFoldDB" id="A0AB34JG59"/>
<name>A0AB34JG59_PRYPA</name>
<keyword evidence="2" id="KW-1185">Reference proteome</keyword>
<proteinExistence type="predicted"/>
<reference evidence="1 2" key="1">
    <citation type="journal article" date="2024" name="Science">
        <title>Giant polyketide synthase enzymes in the biosynthesis of giant marine polyether toxins.</title>
        <authorList>
            <person name="Fallon T.R."/>
            <person name="Shende V.V."/>
            <person name="Wierzbicki I.H."/>
            <person name="Pendleton A.L."/>
            <person name="Watervoot N.F."/>
            <person name="Auber R.P."/>
            <person name="Gonzalez D.J."/>
            <person name="Wisecaver J.H."/>
            <person name="Moore B.S."/>
        </authorList>
    </citation>
    <scope>NUCLEOTIDE SEQUENCE [LARGE SCALE GENOMIC DNA]</scope>
    <source>
        <strain evidence="1 2">12B1</strain>
    </source>
</reference>
<dbReference type="EMBL" id="JBGBPQ010000009">
    <property type="protein sequence ID" value="KAL1519639.1"/>
    <property type="molecule type" value="Genomic_DNA"/>
</dbReference>
<evidence type="ECO:0000313" key="2">
    <source>
        <dbReference type="Proteomes" id="UP001515480"/>
    </source>
</evidence>
<accession>A0AB34JG59</accession>